<name>A0A932VS83_9BACT</name>
<evidence type="ECO:0000256" key="6">
    <source>
        <dbReference type="RuleBase" id="RU363039"/>
    </source>
</evidence>
<evidence type="ECO:0000256" key="1">
    <source>
        <dbReference type="ARBA" id="ARBA00022598"/>
    </source>
</evidence>
<dbReference type="PANTHER" id="PTHR43326">
    <property type="entry name" value="METHIONYL-TRNA SYNTHETASE"/>
    <property type="match status" value="1"/>
</dbReference>
<accession>A0A932VS83</accession>
<evidence type="ECO:0000313" key="9">
    <source>
        <dbReference type="Proteomes" id="UP000753196"/>
    </source>
</evidence>
<dbReference type="GO" id="GO:0004825">
    <property type="term" value="F:methionine-tRNA ligase activity"/>
    <property type="evidence" value="ECO:0007669"/>
    <property type="project" value="InterPro"/>
</dbReference>
<gene>
    <name evidence="8" type="ORF">HY221_01060</name>
</gene>
<evidence type="ECO:0000256" key="3">
    <source>
        <dbReference type="ARBA" id="ARBA00022840"/>
    </source>
</evidence>
<feature type="non-terminal residue" evidence="8">
    <location>
        <position position="218"/>
    </location>
</feature>
<comment type="caution">
    <text evidence="8">The sequence shown here is derived from an EMBL/GenBank/DDBJ whole genome shotgun (WGS) entry which is preliminary data.</text>
</comment>
<keyword evidence="3 6" id="KW-0067">ATP-binding</keyword>
<dbReference type="Gene3D" id="2.170.220.10">
    <property type="match status" value="1"/>
</dbReference>
<evidence type="ECO:0000256" key="4">
    <source>
        <dbReference type="ARBA" id="ARBA00022917"/>
    </source>
</evidence>
<comment type="similarity">
    <text evidence="6">Belongs to the class-I aminoacyl-tRNA synthetase family.</text>
</comment>
<dbReference type="GO" id="GO:0005524">
    <property type="term" value="F:ATP binding"/>
    <property type="evidence" value="ECO:0007669"/>
    <property type="project" value="UniProtKB-KW"/>
</dbReference>
<proteinExistence type="inferred from homology"/>
<evidence type="ECO:0000256" key="2">
    <source>
        <dbReference type="ARBA" id="ARBA00022741"/>
    </source>
</evidence>
<feature type="domain" description="Methionyl/Leucyl tRNA synthetase" evidence="7">
    <location>
        <begin position="8"/>
        <end position="148"/>
    </location>
</feature>
<protein>
    <submittedName>
        <fullName evidence="8">Class I tRNA ligase family protein</fullName>
    </submittedName>
</protein>
<dbReference type="AlphaFoldDB" id="A0A932VS83"/>
<keyword evidence="4 6" id="KW-0648">Protein biosynthesis</keyword>
<dbReference type="SUPFAM" id="SSF52374">
    <property type="entry name" value="Nucleotidylyl transferase"/>
    <property type="match status" value="1"/>
</dbReference>
<sequence length="218" mass="24959">METGRKKFYITTAIDYVNGKPHIGHALEKIQADVLARYHRLKGDEVWFLTGTDEHGAKIARAAEALGKDPKEFVDEMSQGFRKMKETLNLSWDDFIRTSDQERHWPGVQKLWRKLAQAGKLYKKKYQGLYCVGHEAFVTEKGLVDGKCRDHQKEPEVIEEENYFFRLSDYGAEIGKKIASGELAIIPESRKNEIHSLITTGLEDVSFSRPAKDLSWGI</sequence>
<dbReference type="InterPro" id="IPR014729">
    <property type="entry name" value="Rossmann-like_a/b/a_fold"/>
</dbReference>
<dbReference type="GO" id="GO:0006431">
    <property type="term" value="P:methionyl-tRNA aminoacylation"/>
    <property type="evidence" value="ECO:0007669"/>
    <property type="project" value="InterPro"/>
</dbReference>
<evidence type="ECO:0000256" key="5">
    <source>
        <dbReference type="ARBA" id="ARBA00023146"/>
    </source>
</evidence>
<dbReference type="InterPro" id="IPR015413">
    <property type="entry name" value="Methionyl/Leucyl_tRNA_Synth"/>
</dbReference>
<dbReference type="Proteomes" id="UP000753196">
    <property type="component" value="Unassembled WGS sequence"/>
</dbReference>
<reference evidence="8" key="1">
    <citation type="submission" date="2020-07" db="EMBL/GenBank/DDBJ databases">
        <title>Huge and variable diversity of episymbiotic CPR bacteria and DPANN archaea in groundwater ecosystems.</title>
        <authorList>
            <person name="He C.Y."/>
            <person name="Keren R."/>
            <person name="Whittaker M."/>
            <person name="Farag I.F."/>
            <person name="Doudna J."/>
            <person name="Cate J.H.D."/>
            <person name="Banfield J.F."/>
        </authorList>
    </citation>
    <scope>NUCLEOTIDE SEQUENCE</scope>
    <source>
        <strain evidence="8">NC_groundwater_973_Pr1_S-0.2um_54_13</strain>
    </source>
</reference>
<keyword evidence="2 6" id="KW-0547">Nucleotide-binding</keyword>
<dbReference type="EMBL" id="JACQCR010000025">
    <property type="protein sequence ID" value="MBI3630911.1"/>
    <property type="molecule type" value="Genomic_DNA"/>
</dbReference>
<evidence type="ECO:0000313" key="8">
    <source>
        <dbReference type="EMBL" id="MBI3630911.1"/>
    </source>
</evidence>
<dbReference type="InterPro" id="IPR033911">
    <property type="entry name" value="MetRS_core"/>
</dbReference>
<evidence type="ECO:0000259" key="7">
    <source>
        <dbReference type="Pfam" id="PF09334"/>
    </source>
</evidence>
<dbReference type="Pfam" id="PF09334">
    <property type="entry name" value="tRNA-synt_1g"/>
    <property type="match status" value="1"/>
</dbReference>
<keyword evidence="5 6" id="KW-0030">Aminoacyl-tRNA synthetase</keyword>
<organism evidence="8 9">
    <name type="scientific">Candidatus Sungiibacteriota bacterium</name>
    <dbReference type="NCBI Taxonomy" id="2750080"/>
    <lineage>
        <taxon>Bacteria</taxon>
        <taxon>Candidatus Sungiibacteriota</taxon>
    </lineage>
</organism>
<dbReference type="PRINTS" id="PR01041">
    <property type="entry name" value="TRNASYNTHMET"/>
</dbReference>
<dbReference type="Gene3D" id="3.40.50.620">
    <property type="entry name" value="HUPs"/>
    <property type="match status" value="1"/>
</dbReference>
<keyword evidence="1 6" id="KW-0436">Ligase</keyword>
<dbReference type="PANTHER" id="PTHR43326:SF1">
    <property type="entry name" value="METHIONINE--TRNA LIGASE, MITOCHONDRIAL"/>
    <property type="match status" value="1"/>
</dbReference>
<dbReference type="InterPro" id="IPR023457">
    <property type="entry name" value="Met-tRNA_synth_2"/>
</dbReference>